<dbReference type="EMBL" id="LNYN01000012">
    <property type="protein sequence ID" value="KTD37575.1"/>
    <property type="molecule type" value="Genomic_DNA"/>
</dbReference>
<dbReference type="Proteomes" id="UP000254040">
    <property type="component" value="Unassembled WGS sequence"/>
</dbReference>
<accession>A0A378JWA3</accession>
<gene>
    <name evidence="2" type="ORF">Lmor_0438</name>
    <name evidence="3" type="ORF">NCTC12239_00555</name>
</gene>
<organism evidence="3 5">
    <name type="scientific">Legionella moravica</name>
    <dbReference type="NCBI Taxonomy" id="39962"/>
    <lineage>
        <taxon>Bacteria</taxon>
        <taxon>Pseudomonadati</taxon>
        <taxon>Pseudomonadota</taxon>
        <taxon>Gammaproteobacteria</taxon>
        <taxon>Legionellales</taxon>
        <taxon>Legionellaceae</taxon>
        <taxon>Legionella</taxon>
    </lineage>
</organism>
<sequence length="356" mass="41439">MKKLVLLLSSLIFILGNLNATPNNFDIYGVGPELQEQIFSKCKEEISEYDHLSQQIKLSLKVDKRIIKRHEIETSIIKKVNTLGDFSVVGISTITYPQNQTTYSTLDIVQKNDASRLPKSPIQHEKKTIKKSEALKKLFQIWNNYINRTIILMNQNKFDMKVRSCPFIHCTWGFDKEELKNDAPELKAGSSKYKDQLIDIIKYSNNDEERGQAIFILANTDDYHEITQLMISLTNDPSELVRNNSMRVLGAILSKYDIHGLDIHNILLALNYPYVTDRNKAAYVLWDMVRKDKSIHRLVIKESGNTLINLLKLKQPNNHDYAFLILKEISHQNYSEHDFQRWQQWIDLENNNLKNS</sequence>
<dbReference type="InterPro" id="IPR016024">
    <property type="entry name" value="ARM-type_fold"/>
</dbReference>
<evidence type="ECO:0000313" key="4">
    <source>
        <dbReference type="Proteomes" id="UP000054985"/>
    </source>
</evidence>
<dbReference type="EMBL" id="UGOG01000001">
    <property type="protein sequence ID" value="STX61638.1"/>
    <property type="molecule type" value="Genomic_DNA"/>
</dbReference>
<protein>
    <recommendedName>
        <fullName evidence="6">HEAT repeat domain-containing protein</fullName>
    </recommendedName>
</protein>
<evidence type="ECO:0000313" key="2">
    <source>
        <dbReference type="EMBL" id="KTD37575.1"/>
    </source>
</evidence>
<dbReference type="Proteomes" id="UP000054985">
    <property type="component" value="Unassembled WGS sequence"/>
</dbReference>
<name>A0A378JWA3_9GAMM</name>
<feature type="chain" id="PRO_5016780739" description="HEAT repeat domain-containing protein" evidence="1">
    <location>
        <begin position="21"/>
        <end position="356"/>
    </location>
</feature>
<dbReference type="InterPro" id="IPR011989">
    <property type="entry name" value="ARM-like"/>
</dbReference>
<dbReference type="Gene3D" id="1.25.10.10">
    <property type="entry name" value="Leucine-rich Repeat Variant"/>
    <property type="match status" value="1"/>
</dbReference>
<evidence type="ECO:0000313" key="3">
    <source>
        <dbReference type="EMBL" id="STX61638.1"/>
    </source>
</evidence>
<dbReference type="RefSeq" id="WP_028383213.1">
    <property type="nucleotide sequence ID" value="NZ_CAAAJG010000074.1"/>
</dbReference>
<proteinExistence type="predicted"/>
<reference evidence="2 4" key="1">
    <citation type="submission" date="2015-11" db="EMBL/GenBank/DDBJ databases">
        <title>Genomic analysis of 38 Legionella species identifies large and diverse effector repertoires.</title>
        <authorList>
            <person name="Burstein D."/>
            <person name="Amaro F."/>
            <person name="Zusman T."/>
            <person name="Lifshitz Z."/>
            <person name="Cohen O."/>
            <person name="Gilbert J.A."/>
            <person name="Pupko T."/>
            <person name="Shuman H.A."/>
            <person name="Segal G."/>
        </authorList>
    </citation>
    <scope>NUCLEOTIDE SEQUENCE [LARGE SCALE GENOMIC DNA]</scope>
    <source>
        <strain evidence="2 4">ATCC 43877</strain>
    </source>
</reference>
<dbReference type="OrthoDB" id="5653336at2"/>
<dbReference type="STRING" id="39962.Lmor_0438"/>
<keyword evidence="4" id="KW-1185">Reference proteome</keyword>
<reference evidence="3 5" key="2">
    <citation type="submission" date="2018-06" db="EMBL/GenBank/DDBJ databases">
        <authorList>
            <consortium name="Pathogen Informatics"/>
            <person name="Doyle S."/>
        </authorList>
    </citation>
    <scope>NUCLEOTIDE SEQUENCE [LARGE SCALE GENOMIC DNA]</scope>
    <source>
        <strain evidence="3 5">NCTC12239</strain>
    </source>
</reference>
<feature type="signal peptide" evidence="1">
    <location>
        <begin position="1"/>
        <end position="20"/>
    </location>
</feature>
<dbReference type="SUPFAM" id="SSF48371">
    <property type="entry name" value="ARM repeat"/>
    <property type="match status" value="1"/>
</dbReference>
<evidence type="ECO:0008006" key="6">
    <source>
        <dbReference type="Google" id="ProtNLM"/>
    </source>
</evidence>
<evidence type="ECO:0000256" key="1">
    <source>
        <dbReference type="SAM" id="SignalP"/>
    </source>
</evidence>
<dbReference type="AlphaFoldDB" id="A0A378JWA3"/>
<evidence type="ECO:0000313" key="5">
    <source>
        <dbReference type="Proteomes" id="UP000254040"/>
    </source>
</evidence>
<keyword evidence="1" id="KW-0732">Signal</keyword>